<evidence type="ECO:0000313" key="1">
    <source>
        <dbReference type="EMBL" id="MCI0184076.1"/>
    </source>
</evidence>
<dbReference type="RefSeq" id="WP_241715289.1">
    <property type="nucleotide sequence ID" value="NZ_JALBUF010000008.1"/>
</dbReference>
<accession>A0A9X2AFH6</accession>
<sequence>MAWIYSGKLYDSEFQAGCLAARMREEGFILSKRSPRYVYVFKTKTGRYGVKCMW</sequence>
<organism evidence="1 2">
    <name type="scientific">Sulfoacidibacillus ferrooxidans</name>
    <dbReference type="NCBI Taxonomy" id="2005001"/>
    <lineage>
        <taxon>Bacteria</taxon>
        <taxon>Bacillati</taxon>
        <taxon>Bacillota</taxon>
        <taxon>Bacilli</taxon>
        <taxon>Bacillales</taxon>
        <taxon>Alicyclobacillaceae</taxon>
        <taxon>Sulfoacidibacillus</taxon>
    </lineage>
</organism>
<comment type="caution">
    <text evidence="1">The sequence shown here is derived from an EMBL/GenBank/DDBJ whole genome shotgun (WGS) entry which is preliminary data.</text>
</comment>
<keyword evidence="2" id="KW-1185">Reference proteome</keyword>
<dbReference type="EMBL" id="JALBUF010000008">
    <property type="protein sequence ID" value="MCI0184076.1"/>
    <property type="molecule type" value="Genomic_DNA"/>
</dbReference>
<proteinExistence type="predicted"/>
<dbReference type="Proteomes" id="UP001139263">
    <property type="component" value="Unassembled WGS sequence"/>
</dbReference>
<evidence type="ECO:0000313" key="2">
    <source>
        <dbReference type="Proteomes" id="UP001139263"/>
    </source>
</evidence>
<gene>
    <name evidence="1" type="ORF">MM817_02371</name>
</gene>
<name>A0A9X2AFH6_9BACL</name>
<reference evidence="1" key="1">
    <citation type="submission" date="2022-03" db="EMBL/GenBank/DDBJ databases">
        <title>Draft Genome Sequence of Firmicute Strain S0AB, a Heterotrophic Iron/Sulfur-Oxidizing Extreme Acidophile.</title>
        <authorList>
            <person name="Vergara E."/>
            <person name="Pakostova E."/>
            <person name="Johnson D.B."/>
            <person name="Holmes D.S."/>
        </authorList>
    </citation>
    <scope>NUCLEOTIDE SEQUENCE</scope>
    <source>
        <strain evidence="1">S0AB</strain>
    </source>
</reference>
<dbReference type="AlphaFoldDB" id="A0A9X2AFH6"/>
<protein>
    <submittedName>
        <fullName evidence="1">Uncharacterized protein</fullName>
    </submittedName>
</protein>